<feature type="chain" id="PRO_5020471164" description="Translocation and assembly module TamB C-terminal domain-containing protein" evidence="5">
    <location>
        <begin position="21"/>
        <end position="1435"/>
    </location>
</feature>
<dbReference type="PANTHER" id="PTHR36985">
    <property type="entry name" value="TRANSLOCATION AND ASSEMBLY MODULE SUBUNIT TAMB"/>
    <property type="match status" value="1"/>
</dbReference>
<dbReference type="InterPro" id="IPR007452">
    <property type="entry name" value="TamB_C"/>
</dbReference>
<keyword evidence="2" id="KW-0812">Transmembrane</keyword>
<feature type="domain" description="Translocation and assembly module TamB C-terminal" evidence="6">
    <location>
        <begin position="1091"/>
        <end position="1435"/>
    </location>
</feature>
<evidence type="ECO:0000256" key="3">
    <source>
        <dbReference type="ARBA" id="ARBA00022989"/>
    </source>
</evidence>
<evidence type="ECO:0000256" key="4">
    <source>
        <dbReference type="ARBA" id="ARBA00023136"/>
    </source>
</evidence>
<keyword evidence="5" id="KW-0732">Signal</keyword>
<dbReference type="OrthoDB" id="7784409at2"/>
<keyword evidence="4" id="KW-0472">Membrane</keyword>
<evidence type="ECO:0000313" key="7">
    <source>
        <dbReference type="EMBL" id="QBK31410.1"/>
    </source>
</evidence>
<dbReference type="GO" id="GO:0005886">
    <property type="term" value="C:plasma membrane"/>
    <property type="evidence" value="ECO:0007669"/>
    <property type="project" value="InterPro"/>
</dbReference>
<dbReference type="EMBL" id="CP036532">
    <property type="protein sequence ID" value="QBK31410.1"/>
    <property type="molecule type" value="Genomic_DNA"/>
</dbReference>
<sequence length="1435" mass="145922">MKRFVCISLALLSLFAPAGAAIAQQDEEAERSRFVRFVEDQISSPNMQIRLIGLEGTLSRDVSLERITISDEEGVWLTIEAPRFRWNRSALLRRNLVINELSAESLTFPRRPVADEALPSPEATSFALPELPVSIRIDELDLPRAEFGEPVFGLAAALSLDGSLLLDDGTLDADLDIVRLDATGGELGLDIALADDRLDLDVSLQEPADGVVANLIGIPERPPVSLSLTGGGPLDALDVDLAFNVDGAPILSGNVETSRGLLGGATRARFDLSGPLADILPPRERAFFGDDTALRGELVFGDDGTVIEQIAIDSGALSAEASGRLLPGGFPANLDLQAALETSDGDPVALPGADRATLAGARLTLAYGGADWRLEAVLDELRTPDLTLAGATITGNGTVENLRDPESRAVSFDLAAAGEGYAPADADLAEAVGTEPSLTATGQWQAGRPVAIDALEARIAAATVTGQGIFRGLAFAGRLDAAVPDLARLSGLVGRELSGSAEARLTGRVEPVGGAFDLEVDAEVSDLTAGEDLAGRVLSGDLALTGGVERSVDGLAFEAFEGRSDAVDFAINGQLASESADLDAALTLADLAVFDERSSGTAGVQLSVDRAPPPEDDADAIARDPFVIKAMLMVPEGRLAGQSVDGLRVTFDGEALDEAVRGTLAGSGSIAGEPLALDAAIERNGDEIALNGLDLSIGQARLSGVLGLTGGIADGTLSIDAEDIAALAALALVDASGAIEGTVALSGDGGKQGAAVDLTAAGLRYDTIRVGTADITADLTDLFGTIGGGAEVAATGIDAGAVTVRTLEATATTGPDQTIDFTAGARLAGGIGIDAAGDVRQDGGNMRLRLDRFSADTPYGDTRLAGPTTISLTGGVARTDALTLLVEGGRIALSGSAGAERLDLDARLTALPLSIANAFRPDLGVGGTLSGTLNITGTAQAPRVGFDLNADAVAAAALRQAGVAPFAISADGTFADDRLRLSSLSASNPQGLDLAASGTIPLTGGGLALDVSGTAPLALAEAALAGRGTQLEGTARFEGRATGAIASPSLSGLVSISGGTILDPGANLELTDVNLLAGLEGDRLVIRNGSARVAGGGGVSLAGQIGLTPPFPADLSLDLAGVRYTDGRMVTADLGADLSITGPLTGGALIAGTVDLARVEIAVPDGFGNNDELLDVRHVDPGAGTLATLRRIETLMGGGDGGEPSAPFRLDVRIRAPNQVFVRGRGLDVELGGQLGVTGTLNSIVPVGGFDLIRGRLVILNQRIDFTSGRLTLAGDLNPFVDLTAETVAGDLLVTVRLVGPASDLDLELGSSPSLPDDEIFAQLLFGSDIASLSPVQIARLADAAASLAGGGSGLTGGLRNALGVDDLDIVEGEDGGVGVRAGRYLTDNVYLELQAVGGDTETTINLDITDSLTARGSAGTDGDTSLGIFFERDY</sequence>
<evidence type="ECO:0000313" key="8">
    <source>
        <dbReference type="Proteomes" id="UP000293719"/>
    </source>
</evidence>
<keyword evidence="8" id="KW-1185">Reference proteome</keyword>
<dbReference type="RefSeq" id="WP_131617073.1">
    <property type="nucleotide sequence ID" value="NZ_CP036532.1"/>
</dbReference>
<keyword evidence="3" id="KW-1133">Transmembrane helix</keyword>
<reference evidence="7 8" key="1">
    <citation type="journal article" date="2017" name="Int. J. Syst. Evol. Microbiol.">
        <title>Roseitalea porphyridii gen. nov., sp. nov., isolated from a red alga, and reclassification of Hoeflea suaedae Chung et al. 2013 as Pseudohoeflea suaedae gen. nov., comb. nov.</title>
        <authorList>
            <person name="Hyeon J.W."/>
            <person name="Jeong S.E."/>
            <person name="Baek K."/>
            <person name="Jeon C.O."/>
        </authorList>
    </citation>
    <scope>NUCLEOTIDE SEQUENCE [LARGE SCALE GENOMIC DNA]</scope>
    <source>
        <strain evidence="7 8">MA7-20</strain>
    </source>
</reference>
<dbReference type="KEGG" id="rpod:E0E05_12840"/>
<dbReference type="PANTHER" id="PTHR36985:SF1">
    <property type="entry name" value="TRANSLOCATION AND ASSEMBLY MODULE SUBUNIT TAMB"/>
    <property type="match status" value="1"/>
</dbReference>
<proteinExistence type="predicted"/>
<dbReference type="GeneID" id="90768188"/>
<evidence type="ECO:0000256" key="1">
    <source>
        <dbReference type="ARBA" id="ARBA00004167"/>
    </source>
</evidence>
<comment type="subcellular location">
    <subcellularLocation>
        <location evidence="1">Membrane</location>
        <topology evidence="1">Single-pass membrane protein</topology>
    </subcellularLocation>
</comment>
<evidence type="ECO:0000259" key="6">
    <source>
        <dbReference type="Pfam" id="PF04357"/>
    </source>
</evidence>
<dbReference type="Pfam" id="PF04357">
    <property type="entry name" value="TamB"/>
    <property type="match status" value="1"/>
</dbReference>
<evidence type="ECO:0000256" key="5">
    <source>
        <dbReference type="SAM" id="SignalP"/>
    </source>
</evidence>
<protein>
    <recommendedName>
        <fullName evidence="6">Translocation and assembly module TamB C-terminal domain-containing protein</fullName>
    </recommendedName>
</protein>
<dbReference type="GO" id="GO:0009306">
    <property type="term" value="P:protein secretion"/>
    <property type="evidence" value="ECO:0007669"/>
    <property type="project" value="InterPro"/>
</dbReference>
<organism evidence="7 8">
    <name type="scientific">Roseitalea porphyridii</name>
    <dbReference type="NCBI Taxonomy" id="1852022"/>
    <lineage>
        <taxon>Bacteria</taxon>
        <taxon>Pseudomonadati</taxon>
        <taxon>Pseudomonadota</taxon>
        <taxon>Alphaproteobacteria</taxon>
        <taxon>Hyphomicrobiales</taxon>
        <taxon>Ahrensiaceae</taxon>
        <taxon>Roseitalea</taxon>
    </lineage>
</organism>
<dbReference type="Proteomes" id="UP000293719">
    <property type="component" value="Chromosome"/>
</dbReference>
<gene>
    <name evidence="7" type="ORF">E0E05_12840</name>
</gene>
<evidence type="ECO:0000256" key="2">
    <source>
        <dbReference type="ARBA" id="ARBA00022692"/>
    </source>
</evidence>
<name>A0A4P6V4D2_9HYPH</name>
<feature type="signal peptide" evidence="5">
    <location>
        <begin position="1"/>
        <end position="20"/>
    </location>
</feature>
<accession>A0A4P6V4D2</accession>